<keyword evidence="4 9" id="KW-0256">Endoplasmic reticulum</keyword>
<dbReference type="GO" id="GO:0000139">
    <property type="term" value="C:Golgi membrane"/>
    <property type="evidence" value="ECO:0007669"/>
    <property type="project" value="UniProtKB-SubCell"/>
</dbReference>
<evidence type="ECO:0000256" key="6">
    <source>
        <dbReference type="ARBA" id="ARBA00022989"/>
    </source>
</evidence>
<evidence type="ECO:0000313" key="11">
    <source>
        <dbReference type="Proteomes" id="UP000053105"/>
    </source>
</evidence>
<reference evidence="10 11" key="1">
    <citation type="submission" date="2015-07" db="EMBL/GenBank/DDBJ databases">
        <title>The genome of Melipona quadrifasciata.</title>
        <authorList>
            <person name="Pan H."/>
            <person name="Kapheim K."/>
        </authorList>
    </citation>
    <scope>NUCLEOTIDE SEQUENCE [LARGE SCALE GENOMIC DNA]</scope>
    <source>
        <strain evidence="10">0111107301</strain>
        <tissue evidence="10">Whole body</tissue>
    </source>
</reference>
<evidence type="ECO:0000256" key="2">
    <source>
        <dbReference type="ARBA" id="ARBA00022448"/>
    </source>
</evidence>
<organism evidence="10 11">
    <name type="scientific">Melipona quadrifasciata</name>
    <dbReference type="NCBI Taxonomy" id="166423"/>
    <lineage>
        <taxon>Eukaryota</taxon>
        <taxon>Metazoa</taxon>
        <taxon>Ecdysozoa</taxon>
        <taxon>Arthropoda</taxon>
        <taxon>Hexapoda</taxon>
        <taxon>Insecta</taxon>
        <taxon>Pterygota</taxon>
        <taxon>Neoptera</taxon>
        <taxon>Endopterygota</taxon>
        <taxon>Hymenoptera</taxon>
        <taxon>Apocrita</taxon>
        <taxon>Aculeata</taxon>
        <taxon>Apoidea</taxon>
        <taxon>Anthophila</taxon>
        <taxon>Apidae</taxon>
        <taxon>Melipona</taxon>
    </lineage>
</organism>
<evidence type="ECO:0000256" key="8">
    <source>
        <dbReference type="ARBA" id="ARBA00023136"/>
    </source>
</evidence>
<keyword evidence="5 9" id="KW-0653">Protein transport</keyword>
<evidence type="ECO:0000256" key="1">
    <source>
        <dbReference type="ARBA" id="ARBA00009727"/>
    </source>
</evidence>
<dbReference type="Pfam" id="PF03878">
    <property type="entry name" value="YIF1"/>
    <property type="match status" value="1"/>
</dbReference>
<name>A0A0M9A780_9HYME</name>
<dbReference type="GO" id="GO:0005789">
    <property type="term" value="C:endoplasmic reticulum membrane"/>
    <property type="evidence" value="ECO:0007669"/>
    <property type="project" value="UniProtKB-SubCell"/>
</dbReference>
<dbReference type="GO" id="GO:0005793">
    <property type="term" value="C:endoplasmic reticulum-Golgi intermediate compartment"/>
    <property type="evidence" value="ECO:0007669"/>
    <property type="project" value="UniProtKB-UniRule"/>
</dbReference>
<dbReference type="STRING" id="166423.A0A0M9A780"/>
<comment type="similarity">
    <text evidence="1 9">Belongs to the YIF1 family.</text>
</comment>
<feature type="transmembrane region" description="Helical" evidence="9">
    <location>
        <begin position="301"/>
        <end position="319"/>
    </location>
</feature>
<evidence type="ECO:0000256" key="7">
    <source>
        <dbReference type="ARBA" id="ARBA00023034"/>
    </source>
</evidence>
<keyword evidence="2 9" id="KW-0813">Transport</keyword>
<comment type="subcellular location">
    <subcellularLocation>
        <location evidence="9">Endoplasmic reticulum membrane</location>
        <topology evidence="9">Multi-pass membrane protein</topology>
    </subcellularLocation>
    <subcellularLocation>
        <location evidence="9">Golgi apparatus membrane</location>
        <topology evidence="9">Multi-pass membrane protein</topology>
    </subcellularLocation>
</comment>
<dbReference type="GO" id="GO:0030134">
    <property type="term" value="C:COPII-coated ER to Golgi transport vesicle"/>
    <property type="evidence" value="ECO:0007669"/>
    <property type="project" value="TreeGrafter"/>
</dbReference>
<keyword evidence="11" id="KW-1185">Reference proteome</keyword>
<dbReference type="GO" id="GO:0006888">
    <property type="term" value="P:endoplasmic reticulum to Golgi vesicle-mediated transport"/>
    <property type="evidence" value="ECO:0007669"/>
    <property type="project" value="UniProtKB-UniRule"/>
</dbReference>
<keyword evidence="8 9" id="KW-0472">Membrane</keyword>
<dbReference type="OrthoDB" id="337750at2759"/>
<feature type="transmembrane region" description="Helical" evidence="9">
    <location>
        <begin position="209"/>
        <end position="228"/>
    </location>
</feature>
<accession>A0A0M9A780</accession>
<feature type="transmembrane region" description="Helical" evidence="9">
    <location>
        <begin position="240"/>
        <end position="262"/>
    </location>
</feature>
<proteinExistence type="inferred from homology"/>
<feature type="transmembrane region" description="Helical" evidence="9">
    <location>
        <begin position="340"/>
        <end position="359"/>
    </location>
</feature>
<keyword evidence="6 9" id="KW-1133">Transmembrane helix</keyword>
<evidence type="ECO:0000256" key="4">
    <source>
        <dbReference type="ARBA" id="ARBA00022824"/>
    </source>
</evidence>
<dbReference type="Proteomes" id="UP000053105">
    <property type="component" value="Unassembled WGS sequence"/>
</dbReference>
<dbReference type="PANTHER" id="PTHR14083:SF0">
    <property type="entry name" value="YIP1D-INTERACTING FACTOR 1, ISOFORM C"/>
    <property type="match status" value="1"/>
</dbReference>
<keyword evidence="3 9" id="KW-0812">Transmembrane</keyword>
<protein>
    <recommendedName>
        <fullName evidence="9">Protein YIF1</fullName>
    </recommendedName>
</protein>
<comment type="function">
    <text evidence="9">Has a role in transport between endoplasmic reticulum and Golgi.</text>
</comment>
<feature type="transmembrane region" description="Helical" evidence="9">
    <location>
        <begin position="274"/>
        <end position="295"/>
    </location>
</feature>
<keyword evidence="7 9" id="KW-0333">Golgi apparatus</keyword>
<dbReference type="PANTHER" id="PTHR14083">
    <property type="entry name" value="YIP1 INTERACTING FACTOR HOMOLOG YIF1 PROTEIN"/>
    <property type="match status" value="1"/>
</dbReference>
<dbReference type="InterPro" id="IPR005578">
    <property type="entry name" value="Yif1_fam"/>
</dbReference>
<evidence type="ECO:0000256" key="9">
    <source>
        <dbReference type="RuleBase" id="RU368073"/>
    </source>
</evidence>
<evidence type="ECO:0000256" key="5">
    <source>
        <dbReference type="ARBA" id="ARBA00022927"/>
    </source>
</evidence>
<gene>
    <name evidence="10" type="ORF">WN51_10885</name>
</gene>
<dbReference type="EMBL" id="KQ435733">
    <property type="protein sequence ID" value="KOX77279.1"/>
    <property type="molecule type" value="Genomic_DNA"/>
</dbReference>
<dbReference type="GO" id="GO:0015031">
    <property type="term" value="P:protein transport"/>
    <property type="evidence" value="ECO:0007669"/>
    <property type="project" value="UniProtKB-KW"/>
</dbReference>
<dbReference type="AlphaFoldDB" id="A0A0M9A780"/>
<evidence type="ECO:0000313" key="10">
    <source>
        <dbReference type="EMBL" id="KOX77279.1"/>
    </source>
</evidence>
<evidence type="ECO:0000256" key="3">
    <source>
        <dbReference type="ARBA" id="ARBA00022692"/>
    </source>
</evidence>
<sequence>MISIHTYNEPTCTCCRNAAMKENRYFVDSPYCTSIVIAPLIIRGGLRKPKRLIDPSAGLSASAPIPMPMPQSPYMYNQQQIPMDNSMAPEYGFKPQPYGYNSPPMQHYQPSENHGDDYASPQFATQLLTQPMVTNMAAQYGNALVGSGKQQFERYVPVSALKYYFAVDTNYVVAKLALLFFPFAHKDWSVKYEQDAPLQPRFETNAPDMYIPTMAFLTYVVSAVLVSGAQERFTPEQLSILTSTALAWGVVELIVHIVTLYVMNLETSLSTLDLLAYCGYKYVGINAALLISLVFQKFGYYLVWLYCSASLAFFLMRSLKLRVIPQNHSPYTASGNKRRLYFILFVAGIQPVLMWWLSYHLV</sequence>